<name>A0A3N4UTF9_9BURK</name>
<evidence type="ECO:0000256" key="1">
    <source>
        <dbReference type="ARBA" id="ARBA00022490"/>
    </source>
</evidence>
<evidence type="ECO:0000256" key="10">
    <source>
        <dbReference type="HAMAP-Rule" id="MF_01102"/>
    </source>
</evidence>
<dbReference type="GO" id="GO:0005737">
    <property type="term" value="C:cytoplasm"/>
    <property type="evidence" value="ECO:0007669"/>
    <property type="project" value="UniProtKB-SubCell"/>
</dbReference>
<dbReference type="GO" id="GO:0050660">
    <property type="term" value="F:flavin adenine dinucleotide binding"/>
    <property type="evidence" value="ECO:0007669"/>
    <property type="project" value="UniProtKB-UniRule"/>
</dbReference>
<feature type="region of interest" description="tRNA (mnm(5)s(2)U34)-methyltransferase" evidence="10">
    <location>
        <begin position="1"/>
        <end position="238"/>
    </location>
</feature>
<comment type="caution">
    <text evidence="14">The sequence shown here is derived from an EMBL/GenBank/DDBJ whole genome shotgun (WGS) entry which is preliminary data.</text>
</comment>
<dbReference type="InterPro" id="IPR006076">
    <property type="entry name" value="FAD-dep_OxRdtase"/>
</dbReference>
<dbReference type="AlphaFoldDB" id="A0A3N4UTF9"/>
<feature type="region of interest" description="FAD-dependent cmnm(5)s(2)U34 oxidoreductase" evidence="10">
    <location>
        <begin position="263"/>
        <end position="666"/>
    </location>
</feature>
<dbReference type="EC" id="1.5.-.-" evidence="10"/>
<evidence type="ECO:0000259" key="13">
    <source>
        <dbReference type="Pfam" id="PF05430"/>
    </source>
</evidence>
<evidence type="ECO:0000256" key="4">
    <source>
        <dbReference type="ARBA" id="ARBA00022679"/>
    </source>
</evidence>
<dbReference type="InterPro" id="IPR023032">
    <property type="entry name" value="tRNA_MAMT_biosynth_bifunc_MnmC"/>
</dbReference>
<organism evidence="14 15">
    <name type="scientific">Tibeticola sediminis</name>
    <dbReference type="NCBI Taxonomy" id="1917811"/>
    <lineage>
        <taxon>Bacteria</taxon>
        <taxon>Pseudomonadati</taxon>
        <taxon>Pseudomonadota</taxon>
        <taxon>Betaproteobacteria</taxon>
        <taxon>Burkholderiales</taxon>
        <taxon>Comamonadaceae</taxon>
        <taxon>Tibeticola</taxon>
    </lineage>
</organism>
<dbReference type="PANTHER" id="PTHR13847">
    <property type="entry name" value="SARCOSINE DEHYDROGENASE-RELATED"/>
    <property type="match status" value="1"/>
</dbReference>
<keyword evidence="15" id="KW-1185">Reference proteome</keyword>
<protein>
    <recommendedName>
        <fullName evidence="10">tRNA 5-methylaminomethyl-2-thiouridine biosynthesis bifunctional protein MnmC</fullName>
        <shortName evidence="10">tRNA mnm(5)s(2)U biosynthesis bifunctional protein</shortName>
    </recommendedName>
    <domain>
        <recommendedName>
            <fullName evidence="10">tRNA (mnm(5)s(2)U34)-methyltransferase</fullName>
            <ecNumber evidence="10">2.1.1.61</ecNumber>
        </recommendedName>
    </domain>
    <domain>
        <recommendedName>
            <fullName evidence="10">FAD-dependent cmnm(5)s(2)U34 oxidoreductase</fullName>
            <ecNumber evidence="10">1.5.-.-</ecNumber>
        </recommendedName>
    </domain>
</protein>
<comment type="cofactor">
    <cofactor evidence="10">
        <name>FAD</name>
        <dbReference type="ChEBI" id="CHEBI:57692"/>
    </cofactor>
</comment>
<keyword evidence="3 10" id="KW-0285">Flavoprotein</keyword>
<dbReference type="Proteomes" id="UP000272193">
    <property type="component" value="Unassembled WGS sequence"/>
</dbReference>
<dbReference type="InterPro" id="IPR047785">
    <property type="entry name" value="tRNA_MNMC2"/>
</dbReference>
<dbReference type="Gene3D" id="3.50.50.60">
    <property type="entry name" value="FAD/NAD(P)-binding domain"/>
    <property type="match status" value="1"/>
</dbReference>
<evidence type="ECO:0000256" key="8">
    <source>
        <dbReference type="ARBA" id="ARBA00023002"/>
    </source>
</evidence>
<keyword evidence="1 10" id="KW-0963">Cytoplasm</keyword>
<keyword evidence="4 10" id="KW-0808">Transferase</keyword>
<dbReference type="HAMAP" id="MF_01102">
    <property type="entry name" value="MnmC"/>
    <property type="match status" value="1"/>
</dbReference>
<keyword evidence="5 10" id="KW-0949">S-adenosyl-L-methionine</keyword>
<keyword evidence="7 10" id="KW-0274">FAD</keyword>
<evidence type="ECO:0000256" key="3">
    <source>
        <dbReference type="ARBA" id="ARBA00022630"/>
    </source>
</evidence>
<feature type="region of interest" description="Disordered" evidence="11">
    <location>
        <begin position="356"/>
        <end position="392"/>
    </location>
</feature>
<dbReference type="GO" id="GO:0002097">
    <property type="term" value="P:tRNA wobble base modification"/>
    <property type="evidence" value="ECO:0007669"/>
    <property type="project" value="UniProtKB-UniRule"/>
</dbReference>
<feature type="domain" description="FAD dependent oxidoreductase" evidence="12">
    <location>
        <begin position="261"/>
        <end position="638"/>
    </location>
</feature>
<dbReference type="GO" id="GO:0032259">
    <property type="term" value="P:methylation"/>
    <property type="evidence" value="ECO:0007669"/>
    <property type="project" value="UniProtKB-KW"/>
</dbReference>
<evidence type="ECO:0000256" key="6">
    <source>
        <dbReference type="ARBA" id="ARBA00022694"/>
    </source>
</evidence>
<dbReference type="Gene3D" id="3.30.9.10">
    <property type="entry name" value="D-Amino Acid Oxidase, subunit A, domain 2"/>
    <property type="match status" value="1"/>
</dbReference>
<evidence type="ECO:0000313" key="15">
    <source>
        <dbReference type="Proteomes" id="UP000272193"/>
    </source>
</evidence>
<feature type="domain" description="MnmC-like methyltransferase" evidence="13">
    <location>
        <begin position="117"/>
        <end position="235"/>
    </location>
</feature>
<comment type="similarity">
    <text evidence="10">In the N-terminal section; belongs to the methyltransferase superfamily. tRNA (mnm(5)s(2)U34)-methyltransferase family.</text>
</comment>
<dbReference type="Gene3D" id="3.40.50.150">
    <property type="entry name" value="Vaccinia Virus protein VP39"/>
    <property type="match status" value="1"/>
</dbReference>
<dbReference type="EMBL" id="RKQL01000002">
    <property type="protein sequence ID" value="RPE70821.1"/>
    <property type="molecule type" value="Genomic_DNA"/>
</dbReference>
<evidence type="ECO:0000256" key="2">
    <source>
        <dbReference type="ARBA" id="ARBA00022603"/>
    </source>
</evidence>
<dbReference type="Pfam" id="PF01266">
    <property type="entry name" value="DAO"/>
    <property type="match status" value="1"/>
</dbReference>
<comment type="similarity">
    <text evidence="10">In the C-terminal section; belongs to the DAO family.</text>
</comment>
<dbReference type="Pfam" id="PF05430">
    <property type="entry name" value="Methyltransf_30"/>
    <property type="match status" value="1"/>
</dbReference>
<evidence type="ECO:0000256" key="9">
    <source>
        <dbReference type="ARBA" id="ARBA00023268"/>
    </source>
</evidence>
<evidence type="ECO:0000256" key="11">
    <source>
        <dbReference type="SAM" id="MobiDB-lite"/>
    </source>
</evidence>
<evidence type="ECO:0000313" key="14">
    <source>
        <dbReference type="EMBL" id="RPE70821.1"/>
    </source>
</evidence>
<comment type="subcellular location">
    <subcellularLocation>
        <location evidence="10">Cytoplasm</location>
    </subcellularLocation>
</comment>
<keyword evidence="6 10" id="KW-0819">tRNA processing</keyword>
<proteinExistence type="inferred from homology"/>
<evidence type="ECO:0000256" key="7">
    <source>
        <dbReference type="ARBA" id="ARBA00022827"/>
    </source>
</evidence>
<comment type="catalytic activity">
    <reaction evidence="10">
        <text>5-aminomethyl-2-thiouridine(34) in tRNA + S-adenosyl-L-methionine = 5-methylaminomethyl-2-thiouridine(34) in tRNA + S-adenosyl-L-homocysteine + H(+)</text>
        <dbReference type="Rhea" id="RHEA:19569"/>
        <dbReference type="Rhea" id="RHEA-COMP:10195"/>
        <dbReference type="Rhea" id="RHEA-COMP:10197"/>
        <dbReference type="ChEBI" id="CHEBI:15378"/>
        <dbReference type="ChEBI" id="CHEBI:57856"/>
        <dbReference type="ChEBI" id="CHEBI:59789"/>
        <dbReference type="ChEBI" id="CHEBI:74454"/>
        <dbReference type="ChEBI" id="CHEBI:74455"/>
        <dbReference type="EC" id="2.1.1.61"/>
    </reaction>
</comment>
<evidence type="ECO:0000259" key="12">
    <source>
        <dbReference type="Pfam" id="PF01266"/>
    </source>
</evidence>
<keyword evidence="9 10" id="KW-0511">Multifunctional enzyme</keyword>
<dbReference type="EC" id="2.1.1.61" evidence="10"/>
<gene>
    <name evidence="10" type="primary">mnmC</name>
    <name evidence="14" type="ORF">EDC62_1311</name>
</gene>
<dbReference type="PANTHER" id="PTHR13847:SF283">
    <property type="entry name" value="TRNA 5-METHYLAMINOMETHYL-2-THIOURIDINE BIOSYNTHESIS BIFUNCTIONAL PROTEIN MNMC"/>
    <property type="match status" value="1"/>
</dbReference>
<dbReference type="InterPro" id="IPR008471">
    <property type="entry name" value="MnmC-like_methylTransf"/>
</dbReference>
<dbReference type="SUPFAM" id="SSF53335">
    <property type="entry name" value="S-adenosyl-L-methionine-dependent methyltransferases"/>
    <property type="match status" value="1"/>
</dbReference>
<comment type="function">
    <text evidence="10">Catalyzes the last two steps in the biosynthesis of 5-methylaminomethyl-2-thiouridine (mnm(5)s(2)U) at the wobble position (U34) in tRNA. Catalyzes the FAD-dependent demodification of cmnm(5)s(2)U34 to nm(5)s(2)U34, followed by the transfer of a methyl group from S-adenosyl-L-methionine to nm(5)s(2)U34, to form mnm(5)s(2)U34.</text>
</comment>
<evidence type="ECO:0000256" key="5">
    <source>
        <dbReference type="ARBA" id="ARBA00022691"/>
    </source>
</evidence>
<dbReference type="GO" id="GO:0016645">
    <property type="term" value="F:oxidoreductase activity, acting on the CH-NH group of donors"/>
    <property type="evidence" value="ECO:0007669"/>
    <property type="project" value="InterPro"/>
</dbReference>
<accession>A0A3N4UTF9</accession>
<dbReference type="InterPro" id="IPR036188">
    <property type="entry name" value="FAD/NAD-bd_sf"/>
</dbReference>
<dbReference type="OrthoDB" id="9786494at2"/>
<dbReference type="RefSeq" id="WP_124221798.1">
    <property type="nucleotide sequence ID" value="NZ_RKQL01000002.1"/>
</dbReference>
<dbReference type="GO" id="GO:0004808">
    <property type="term" value="F:tRNA (5-methylaminomethyl-2-thiouridylate)(34)-methyltransferase activity"/>
    <property type="evidence" value="ECO:0007669"/>
    <property type="project" value="UniProtKB-EC"/>
</dbReference>
<dbReference type="InterPro" id="IPR029063">
    <property type="entry name" value="SAM-dependent_MTases_sf"/>
</dbReference>
<dbReference type="NCBIfam" id="NF033855">
    <property type="entry name" value="tRNA_MNMC2"/>
    <property type="match status" value="1"/>
</dbReference>
<reference evidence="14 15" key="1">
    <citation type="submission" date="2018-11" db="EMBL/GenBank/DDBJ databases">
        <title>Genomic Encyclopedia of Type Strains, Phase IV (KMG-IV): sequencing the most valuable type-strain genomes for metagenomic binning, comparative biology and taxonomic classification.</title>
        <authorList>
            <person name="Goeker M."/>
        </authorList>
    </citation>
    <scope>NUCLEOTIDE SEQUENCE [LARGE SCALE GENOMIC DNA]</scope>
    <source>
        <strain evidence="14 15">DSM 101684</strain>
    </source>
</reference>
<keyword evidence="2 10" id="KW-0489">Methyltransferase</keyword>
<keyword evidence="8 10" id="KW-0560">Oxidoreductase</keyword>
<sequence>MSSPVRWEADGTPWSERFQDIYRSRGGADLSGLAQARHVFLGGCALLAQDGSPAAWAGVSDWRVLETGFGLGLNFLATWQAWLEDPARPERLHYVGVEAWPPDAADLLRSVAHLPMLQPLAERLAAVWHGLLPGWHRFEFEGGRLRLTLCVGEVRAALRELAFAADSVFLDGFDPAQNPEMWDVHTLKAVARLCRPGTRAATWTVARAVREHLTQAGFVVEKAPGLPPKRDCLRARWAPAWTPRHAPYAPVWPAAQPGMALVIGAGLAGSSVGYSLALRGWSVTVLDRAEAPASGASGLPVGLVAPRVSPDDRALSQLTRAGVQATLTRAHRLLRVGEDWAPSGVLERCLAPAAAHAADPDANADHPTRGRRGRSLPPDWLQPGHPGTVWSRLADADDGAKAGLAPEDATHGAALWHGRAAWLRPAALVRAQLAQPGIRFVGGCAVAGLKRQGARWRALDARGAVLAEADFVVVASGFDSLALLRAWTATPLPLHALRGQVAMGPMPAEAEALPRVPVNGWGSLIANVSIDARPGWIFGSTFERDCAEAVIRAGDVQQNLAKLSVLSPAAARQLAPQFAAGQTRAWAGVRCTTPDRVPLVGPLSRAGADPFEAPWVCTAMGARGLTLSVLCGELIAARIAGEPWPVPQRLAALLRAQRHTEVNAAR</sequence>
<dbReference type="SUPFAM" id="SSF51905">
    <property type="entry name" value="FAD/NAD(P)-binding domain"/>
    <property type="match status" value="1"/>
</dbReference>